<sequence>MYTCITQPTSATGHQHLKSMNTRNNWGLGGRIAVEGVGFPSADYWQSVDEVASPERLQTLPTKTRQERVRSDVDRPRYESATTFHEPRFSFVFPRKKRLPFHFHSARNAPLPGWFSFPATSFPLLSNRGFSVAFAASSLLLAPPQVSPRSPLPPPSHR</sequence>
<evidence type="ECO:0000313" key="1">
    <source>
        <dbReference type="EMBL" id="KAK8055094.1"/>
    </source>
</evidence>
<reference evidence="1 2" key="1">
    <citation type="submission" date="2023-01" db="EMBL/GenBank/DDBJ databases">
        <title>Analysis of 21 Apiospora genomes using comparative genomics revels a genus with tremendous synthesis potential of carbohydrate active enzymes and secondary metabolites.</title>
        <authorList>
            <person name="Sorensen T."/>
        </authorList>
    </citation>
    <scope>NUCLEOTIDE SEQUENCE [LARGE SCALE GENOMIC DNA]</scope>
    <source>
        <strain evidence="1 2">CBS 33761</strain>
    </source>
</reference>
<name>A0ABR1U880_9PEZI</name>
<dbReference type="EMBL" id="JAQQWK010000001">
    <property type="protein sequence ID" value="KAK8055094.1"/>
    <property type="molecule type" value="Genomic_DNA"/>
</dbReference>
<gene>
    <name evidence="1" type="ORF">PG993_000321</name>
</gene>
<keyword evidence="2" id="KW-1185">Reference proteome</keyword>
<proteinExistence type="predicted"/>
<comment type="caution">
    <text evidence="1">The sequence shown here is derived from an EMBL/GenBank/DDBJ whole genome shotgun (WGS) entry which is preliminary data.</text>
</comment>
<evidence type="ECO:0000313" key="2">
    <source>
        <dbReference type="Proteomes" id="UP001444661"/>
    </source>
</evidence>
<accession>A0ABR1U880</accession>
<dbReference type="Proteomes" id="UP001444661">
    <property type="component" value="Unassembled WGS sequence"/>
</dbReference>
<organism evidence="1 2">
    <name type="scientific">Apiospora rasikravindrae</name>
    <dbReference type="NCBI Taxonomy" id="990691"/>
    <lineage>
        <taxon>Eukaryota</taxon>
        <taxon>Fungi</taxon>
        <taxon>Dikarya</taxon>
        <taxon>Ascomycota</taxon>
        <taxon>Pezizomycotina</taxon>
        <taxon>Sordariomycetes</taxon>
        <taxon>Xylariomycetidae</taxon>
        <taxon>Amphisphaeriales</taxon>
        <taxon>Apiosporaceae</taxon>
        <taxon>Apiospora</taxon>
    </lineage>
</organism>
<protein>
    <submittedName>
        <fullName evidence="1">Uncharacterized protein</fullName>
    </submittedName>
</protein>